<evidence type="ECO:0000313" key="1">
    <source>
        <dbReference type="EMBL" id="NYJ76932.1"/>
    </source>
</evidence>
<dbReference type="InterPro" id="IPR036412">
    <property type="entry name" value="HAD-like_sf"/>
</dbReference>
<evidence type="ECO:0000313" key="2">
    <source>
        <dbReference type="Proteomes" id="UP000535437"/>
    </source>
</evidence>
<dbReference type="PANTHER" id="PTHR43481">
    <property type="entry name" value="FRUCTOSE-1-PHOSPHATE PHOSPHATASE"/>
    <property type="match status" value="1"/>
</dbReference>
<dbReference type="SFLD" id="SFLDS00003">
    <property type="entry name" value="Haloacid_Dehalogenase"/>
    <property type="match status" value="1"/>
</dbReference>
<keyword evidence="1" id="KW-0378">Hydrolase</keyword>
<sequence length="244" mass="25582">MIGAGERALFSREGDPRTVLSAEAVVFDCDGLLVDSESVWMELIAAWLPRDEASRAVRLEGFRGLGVDDAARRLADLLGRPWTSAGIQEELVERYSALLADGVRPMPGAVELVGSLSGRIPLAVASNGLRTDVLAMLADVGILEMVDVVRTLDDVSAGKPAPDLYLAAAAALGVSPDRAVAFEDSPAGAHAAGAAGMTVIGVNADHAVELDCTLRMTCLSELARDDRRNPQVAPAASRLKTDPL</sequence>
<proteinExistence type="predicted"/>
<dbReference type="Proteomes" id="UP000535437">
    <property type="component" value="Unassembled WGS sequence"/>
</dbReference>
<dbReference type="Gene3D" id="3.40.50.1000">
    <property type="entry name" value="HAD superfamily/HAD-like"/>
    <property type="match status" value="1"/>
</dbReference>
<accession>A0A7Z0GJ70</accession>
<dbReference type="SFLD" id="SFLDG01129">
    <property type="entry name" value="C1.5:_HAD__Beta-PGM__Phosphata"/>
    <property type="match status" value="1"/>
</dbReference>
<organism evidence="1 2">
    <name type="scientific">Nesterenkonia xinjiangensis</name>
    <dbReference type="NCBI Taxonomy" id="225327"/>
    <lineage>
        <taxon>Bacteria</taxon>
        <taxon>Bacillati</taxon>
        <taxon>Actinomycetota</taxon>
        <taxon>Actinomycetes</taxon>
        <taxon>Micrococcales</taxon>
        <taxon>Micrococcaceae</taxon>
        <taxon>Nesterenkonia</taxon>
    </lineage>
</organism>
<dbReference type="InterPro" id="IPR006439">
    <property type="entry name" value="HAD-SF_hydro_IA"/>
</dbReference>
<name>A0A7Z0GJ70_9MICC</name>
<gene>
    <name evidence="1" type="ORF">HNR09_000343</name>
</gene>
<comment type="caution">
    <text evidence="1">The sequence shown here is derived from an EMBL/GenBank/DDBJ whole genome shotgun (WGS) entry which is preliminary data.</text>
</comment>
<dbReference type="CDD" id="cd07505">
    <property type="entry name" value="HAD_BPGM-like"/>
    <property type="match status" value="1"/>
</dbReference>
<dbReference type="InterPro" id="IPR023214">
    <property type="entry name" value="HAD_sf"/>
</dbReference>
<dbReference type="EMBL" id="JACCFY010000001">
    <property type="protein sequence ID" value="NYJ76932.1"/>
    <property type="molecule type" value="Genomic_DNA"/>
</dbReference>
<dbReference type="InterPro" id="IPR023198">
    <property type="entry name" value="PGP-like_dom2"/>
</dbReference>
<dbReference type="AlphaFoldDB" id="A0A7Z0GJ70"/>
<dbReference type="InterPro" id="IPR051806">
    <property type="entry name" value="HAD-like_SPP"/>
</dbReference>
<protein>
    <submittedName>
        <fullName evidence="1">HAD superfamily hydrolase (TIGR01509 family)</fullName>
    </submittedName>
</protein>
<dbReference type="Gene3D" id="1.10.150.240">
    <property type="entry name" value="Putative phosphatase, domain 2"/>
    <property type="match status" value="1"/>
</dbReference>
<dbReference type="PANTHER" id="PTHR43481:SF4">
    <property type="entry name" value="GLYCEROL-1-PHOSPHATE PHOSPHOHYDROLASE 1-RELATED"/>
    <property type="match status" value="1"/>
</dbReference>
<dbReference type="Pfam" id="PF00702">
    <property type="entry name" value="Hydrolase"/>
    <property type="match status" value="1"/>
</dbReference>
<keyword evidence="2" id="KW-1185">Reference proteome</keyword>
<dbReference type="SUPFAM" id="SSF56784">
    <property type="entry name" value="HAD-like"/>
    <property type="match status" value="1"/>
</dbReference>
<reference evidence="1 2" key="1">
    <citation type="submission" date="2020-07" db="EMBL/GenBank/DDBJ databases">
        <title>Sequencing the genomes of 1000 actinobacteria strains.</title>
        <authorList>
            <person name="Klenk H.-P."/>
        </authorList>
    </citation>
    <scope>NUCLEOTIDE SEQUENCE [LARGE SCALE GENOMIC DNA]</scope>
    <source>
        <strain evidence="1 2">DSM 15475</strain>
    </source>
</reference>
<dbReference type="RefSeq" id="WP_179540482.1">
    <property type="nucleotide sequence ID" value="NZ_BAAALL010000010.1"/>
</dbReference>
<dbReference type="NCBIfam" id="TIGR01509">
    <property type="entry name" value="HAD-SF-IA-v3"/>
    <property type="match status" value="1"/>
</dbReference>
<dbReference type="GO" id="GO:0050308">
    <property type="term" value="F:sugar-phosphatase activity"/>
    <property type="evidence" value="ECO:0007669"/>
    <property type="project" value="TreeGrafter"/>
</dbReference>